<comment type="caution">
    <text evidence="1">The sequence shown here is derived from an EMBL/GenBank/DDBJ whole genome shotgun (WGS) entry which is preliminary data.</text>
</comment>
<gene>
    <name evidence="1" type="ORF">F5050DRAFT_1567382</name>
</gene>
<evidence type="ECO:0000313" key="1">
    <source>
        <dbReference type="EMBL" id="KAJ3998344.1"/>
    </source>
</evidence>
<dbReference type="PANTHER" id="PTHR48312:SF1">
    <property type="entry name" value="SULFOTRANSFERASE"/>
    <property type="match status" value="1"/>
</dbReference>
<dbReference type="PANTHER" id="PTHR48312">
    <property type="match status" value="1"/>
</dbReference>
<dbReference type="InterPro" id="IPR027417">
    <property type="entry name" value="P-loop_NTPase"/>
</dbReference>
<organism evidence="1 2">
    <name type="scientific">Lentinula boryana</name>
    <dbReference type="NCBI Taxonomy" id="40481"/>
    <lineage>
        <taxon>Eukaryota</taxon>
        <taxon>Fungi</taxon>
        <taxon>Dikarya</taxon>
        <taxon>Basidiomycota</taxon>
        <taxon>Agaricomycotina</taxon>
        <taxon>Agaricomycetes</taxon>
        <taxon>Agaricomycetidae</taxon>
        <taxon>Agaricales</taxon>
        <taxon>Marasmiineae</taxon>
        <taxon>Omphalotaceae</taxon>
        <taxon>Lentinula</taxon>
    </lineage>
</organism>
<proteinExistence type="predicted"/>
<reference evidence="1" key="1">
    <citation type="submission" date="2022-08" db="EMBL/GenBank/DDBJ databases">
        <authorList>
            <consortium name="DOE Joint Genome Institute"/>
            <person name="Min B."/>
            <person name="Riley R."/>
            <person name="Sierra-Patev S."/>
            <person name="Naranjo-Ortiz M."/>
            <person name="Looney B."/>
            <person name="Konkel Z."/>
            <person name="Slot J.C."/>
            <person name="Sakamoto Y."/>
            <person name="Steenwyk J.L."/>
            <person name="Rokas A."/>
            <person name="Carro J."/>
            <person name="Camarero S."/>
            <person name="Ferreira P."/>
            <person name="Molpeceres G."/>
            <person name="Ruiz-Duenas F.J."/>
            <person name="Serrano A."/>
            <person name="Henrissat B."/>
            <person name="Drula E."/>
            <person name="Hughes K.W."/>
            <person name="Mata J.L."/>
            <person name="Ishikawa N.K."/>
            <person name="Vargas-Isla R."/>
            <person name="Ushijima S."/>
            <person name="Smith C.A."/>
            <person name="Ahrendt S."/>
            <person name="Andreopoulos W."/>
            <person name="He G."/>
            <person name="Labutti K."/>
            <person name="Lipzen A."/>
            <person name="Ng V."/>
            <person name="Sandor L."/>
            <person name="Barry K."/>
            <person name="Martinez A.T."/>
            <person name="Xiao Y."/>
            <person name="Gibbons J.G."/>
            <person name="Terashima K."/>
            <person name="Hibbett D.S."/>
            <person name="Grigoriev I.V."/>
        </authorList>
    </citation>
    <scope>NUCLEOTIDE SEQUENCE</scope>
    <source>
        <strain evidence="1">TFB10827</strain>
    </source>
</reference>
<dbReference type="EMBL" id="MU790561">
    <property type="protein sequence ID" value="KAJ3998344.1"/>
    <property type="molecule type" value="Genomic_DNA"/>
</dbReference>
<protein>
    <submittedName>
        <fullName evidence="1">Uncharacterized protein</fullName>
    </submittedName>
</protein>
<dbReference type="SUPFAM" id="SSF52540">
    <property type="entry name" value="P-loop containing nucleoside triphosphate hydrolases"/>
    <property type="match status" value="1"/>
</dbReference>
<accession>A0ABQ8QIB1</accession>
<keyword evidence="2" id="KW-1185">Reference proteome</keyword>
<dbReference type="Proteomes" id="UP001163828">
    <property type="component" value="Unassembled WGS sequence"/>
</dbReference>
<dbReference type="Gene3D" id="3.40.50.300">
    <property type="entry name" value="P-loop containing nucleotide triphosphate hydrolases"/>
    <property type="match status" value="1"/>
</dbReference>
<sequence length="359" mass="41634">MSDEPCTRIFLFSHLRTRSNLFMRLLETHPRVMARLYPFKDAFMNGPECQNAISTKQGRATAVGKSMKEFEETFADTTFQAGLDAMEKTIAEAESEIAVIKEHTCFMLDSNIINGNVYCDREEKPRPVIIDHRLDIQRYENKENGVPHHVQRTEFPLPNPTLLPDRIISTLQPVIIIRHPSYTFPSALRASSSYGANVFDPDFAIIASFRWQRIVFDFYREYCERGRKLSCGRERWPIVVDGDKLINDTKGQMTKFCQIVGLEESDIRYSWDPHYVKRNAVWDAFTKIAEESTGVIKTLCVSRHIMIISLITFAKDSSLDVEEHMKKWTEEWDESVAQQLKKAVEASMEDYEYLLKYSI</sequence>
<name>A0ABQ8QIB1_9AGAR</name>
<evidence type="ECO:0000313" key="2">
    <source>
        <dbReference type="Proteomes" id="UP001163828"/>
    </source>
</evidence>